<dbReference type="PANTHER" id="PTHR24422">
    <property type="entry name" value="CHEMOTAXIS PROTEIN METHYLTRANSFERASE"/>
    <property type="match status" value="1"/>
</dbReference>
<dbReference type="PROSITE" id="PS50113">
    <property type="entry name" value="PAC"/>
    <property type="match status" value="1"/>
</dbReference>
<dbReference type="SUPFAM" id="SSF47384">
    <property type="entry name" value="Homodimeric domain of signal transducing histidine kinase"/>
    <property type="match status" value="1"/>
</dbReference>
<feature type="active site" evidence="7">
    <location>
        <position position="60"/>
    </location>
</feature>
<dbReference type="PROSITE" id="PS50123">
    <property type="entry name" value="CHER"/>
    <property type="match status" value="1"/>
</dbReference>
<dbReference type="Gene3D" id="3.30.565.10">
    <property type="entry name" value="Histidine kinase-like ATPase, C-terminal domain"/>
    <property type="match status" value="1"/>
</dbReference>
<dbReference type="InterPro" id="IPR000700">
    <property type="entry name" value="PAS-assoc_C"/>
</dbReference>
<comment type="catalytic activity">
    <reaction evidence="2">
        <text>L-glutamyl-[protein] + S-adenosyl-L-methionine = [protein]-L-glutamate 5-O-methyl ester + S-adenosyl-L-homocysteine</text>
        <dbReference type="Rhea" id="RHEA:24452"/>
        <dbReference type="Rhea" id="RHEA-COMP:10208"/>
        <dbReference type="Rhea" id="RHEA-COMP:10311"/>
        <dbReference type="ChEBI" id="CHEBI:29973"/>
        <dbReference type="ChEBI" id="CHEBI:57856"/>
        <dbReference type="ChEBI" id="CHEBI:59789"/>
        <dbReference type="ChEBI" id="CHEBI:82795"/>
        <dbReference type="EC" id="2.1.1.80"/>
    </reaction>
</comment>
<dbReference type="Proteomes" id="UP001158049">
    <property type="component" value="Unassembled WGS sequence"/>
</dbReference>
<gene>
    <name evidence="17" type="ORF">SAMN06295970_12123</name>
</gene>
<evidence type="ECO:0000256" key="6">
    <source>
        <dbReference type="ARBA" id="ARBA00022691"/>
    </source>
</evidence>
<dbReference type="SMART" id="SM00138">
    <property type="entry name" value="MeTrc"/>
    <property type="match status" value="1"/>
</dbReference>
<keyword evidence="18" id="KW-1185">Reference proteome</keyword>
<keyword evidence="6" id="KW-0949">S-adenosyl-L-methionine</keyword>
<keyword evidence="4" id="KW-0489">Methyltransferase</keyword>
<comment type="caution">
    <text evidence="17">The sequence shown here is derived from an EMBL/GenBank/DDBJ whole genome shotgun (WGS) entry which is preliminary data.</text>
</comment>
<comment type="catalytic activity">
    <reaction evidence="1">
        <text>ATP + protein L-histidine = ADP + protein N-phospho-L-histidine.</text>
        <dbReference type="EC" id="2.7.13.3"/>
    </reaction>
</comment>
<dbReference type="Pfam" id="PF00512">
    <property type="entry name" value="HisKA"/>
    <property type="match status" value="1"/>
</dbReference>
<dbReference type="SMART" id="SM00448">
    <property type="entry name" value="REC"/>
    <property type="match status" value="1"/>
</dbReference>
<dbReference type="CDD" id="cd16434">
    <property type="entry name" value="CheB-CheR_fusion"/>
    <property type="match status" value="1"/>
</dbReference>
<dbReference type="SUPFAM" id="SSF52738">
    <property type="entry name" value="Methylesterase CheB, C-terminal domain"/>
    <property type="match status" value="1"/>
</dbReference>
<feature type="domain" description="Response regulatory" evidence="12">
    <location>
        <begin position="1260"/>
        <end position="1378"/>
    </location>
</feature>
<dbReference type="Pfam" id="PF01739">
    <property type="entry name" value="CheR"/>
    <property type="match status" value="1"/>
</dbReference>
<dbReference type="InterPro" id="IPR000780">
    <property type="entry name" value="CheR_MeTrfase"/>
</dbReference>
<dbReference type="Pfam" id="PF13596">
    <property type="entry name" value="PAS_10"/>
    <property type="match status" value="1"/>
</dbReference>
<dbReference type="Pfam" id="PF13426">
    <property type="entry name" value="PAS_9"/>
    <property type="match status" value="1"/>
</dbReference>
<dbReference type="PRINTS" id="PR00996">
    <property type="entry name" value="CHERMTFRASE"/>
</dbReference>
<dbReference type="SUPFAM" id="SSF55874">
    <property type="entry name" value="ATPase domain of HSP90 chaperone/DNA topoisomerase II/histidine kinase"/>
    <property type="match status" value="1"/>
</dbReference>
<dbReference type="NCBIfam" id="TIGR00229">
    <property type="entry name" value="sensory_box"/>
    <property type="match status" value="1"/>
</dbReference>
<dbReference type="PROSITE" id="PS50122">
    <property type="entry name" value="CHEB"/>
    <property type="match status" value="1"/>
</dbReference>
<feature type="active site" evidence="7">
    <location>
        <position position="152"/>
    </location>
</feature>
<evidence type="ECO:0000256" key="1">
    <source>
        <dbReference type="ARBA" id="ARBA00000085"/>
    </source>
</evidence>
<dbReference type="CDD" id="cd16922">
    <property type="entry name" value="HATPase_EvgS-ArcB-TorS-like"/>
    <property type="match status" value="1"/>
</dbReference>
<dbReference type="SUPFAM" id="SSF55785">
    <property type="entry name" value="PYP-like sensor domain (PAS domain)"/>
    <property type="match status" value="3"/>
</dbReference>
<dbReference type="Pfam" id="PF03705">
    <property type="entry name" value="CheR_N"/>
    <property type="match status" value="1"/>
</dbReference>
<evidence type="ECO:0000259" key="12">
    <source>
        <dbReference type="PROSITE" id="PS50110"/>
    </source>
</evidence>
<evidence type="ECO:0000313" key="18">
    <source>
        <dbReference type="Proteomes" id="UP001158049"/>
    </source>
</evidence>
<dbReference type="Pfam" id="PF01339">
    <property type="entry name" value="CheB_methylest"/>
    <property type="match status" value="1"/>
</dbReference>
<dbReference type="Gene3D" id="3.40.50.150">
    <property type="entry name" value="Vaccinia Virus protein VP39"/>
    <property type="match status" value="1"/>
</dbReference>
<feature type="domain" description="PAS" evidence="13">
    <location>
        <begin position="868"/>
        <end position="941"/>
    </location>
</feature>
<dbReference type="SUPFAM" id="SSF53335">
    <property type="entry name" value="S-adenosyl-L-methionine-dependent methyltransferases"/>
    <property type="match status" value="1"/>
</dbReference>
<evidence type="ECO:0000256" key="4">
    <source>
        <dbReference type="ARBA" id="ARBA00022603"/>
    </source>
</evidence>
<keyword evidence="9" id="KW-0175">Coiled coil</keyword>
<dbReference type="InterPro" id="IPR036097">
    <property type="entry name" value="HisK_dim/P_sf"/>
</dbReference>
<feature type="compositionally biased region" description="Basic and acidic residues" evidence="10">
    <location>
        <begin position="223"/>
        <end position="236"/>
    </location>
</feature>
<dbReference type="InterPro" id="IPR035909">
    <property type="entry name" value="CheB_C"/>
</dbReference>
<dbReference type="InterPro" id="IPR000014">
    <property type="entry name" value="PAS"/>
</dbReference>
<dbReference type="InterPro" id="IPR036804">
    <property type="entry name" value="CheR_N_sf"/>
</dbReference>
<evidence type="ECO:0000259" key="15">
    <source>
        <dbReference type="PROSITE" id="PS50122"/>
    </source>
</evidence>
<dbReference type="EMBL" id="FXUL01000021">
    <property type="protein sequence ID" value="SMP74581.1"/>
    <property type="molecule type" value="Genomic_DNA"/>
</dbReference>
<evidence type="ECO:0000256" key="5">
    <source>
        <dbReference type="ARBA" id="ARBA00022679"/>
    </source>
</evidence>
<dbReference type="Pfam" id="PF00072">
    <property type="entry name" value="Response_reg"/>
    <property type="match status" value="1"/>
</dbReference>
<evidence type="ECO:0000256" key="2">
    <source>
        <dbReference type="ARBA" id="ARBA00001541"/>
    </source>
</evidence>
<dbReference type="InterPro" id="IPR003594">
    <property type="entry name" value="HATPase_dom"/>
</dbReference>
<dbReference type="PROSITE" id="PS50110">
    <property type="entry name" value="RESPONSE_REGULATORY"/>
    <property type="match status" value="1"/>
</dbReference>
<feature type="compositionally biased region" description="Low complexity" evidence="10">
    <location>
        <begin position="509"/>
        <end position="523"/>
    </location>
</feature>
<dbReference type="CDD" id="cd00082">
    <property type="entry name" value="HisKA"/>
    <property type="match status" value="1"/>
</dbReference>
<evidence type="ECO:0000259" key="16">
    <source>
        <dbReference type="PROSITE" id="PS50123"/>
    </source>
</evidence>
<organism evidence="17 18">
    <name type="scientific">Noviherbaspirillum suwonense</name>
    <dbReference type="NCBI Taxonomy" id="1224511"/>
    <lineage>
        <taxon>Bacteria</taxon>
        <taxon>Pseudomonadati</taxon>
        <taxon>Pseudomonadota</taxon>
        <taxon>Betaproteobacteria</taxon>
        <taxon>Burkholderiales</taxon>
        <taxon>Oxalobacteraceae</taxon>
        <taxon>Noviherbaspirillum</taxon>
    </lineage>
</organism>
<dbReference type="InterPro" id="IPR050903">
    <property type="entry name" value="Bact_Chemotaxis_MeTrfase"/>
</dbReference>
<protein>
    <submittedName>
        <fullName evidence="17">Two-component system, chemotaxis family, CheB/CheR fusion protein</fullName>
    </submittedName>
</protein>
<name>A0ABY1QLY3_9BURK</name>
<keyword evidence="3 7" id="KW-0145">Chemotaxis</keyword>
<feature type="region of interest" description="Disordered" evidence="10">
    <location>
        <begin position="216"/>
        <end position="236"/>
    </location>
</feature>
<feature type="domain" description="CheB-type methylesterase" evidence="15">
    <location>
        <begin position="24"/>
        <end position="210"/>
    </location>
</feature>
<dbReference type="InterPro" id="IPR003661">
    <property type="entry name" value="HisK_dim/P_dom"/>
</dbReference>
<dbReference type="SMART" id="SM00387">
    <property type="entry name" value="HATPase_c"/>
    <property type="match status" value="1"/>
</dbReference>
<dbReference type="InterPro" id="IPR011006">
    <property type="entry name" value="CheY-like_superfamily"/>
</dbReference>
<comment type="caution">
    <text evidence="8">Lacks conserved residue(s) required for the propagation of feature annotation.</text>
</comment>
<reference evidence="17 18" key="1">
    <citation type="submission" date="2017-05" db="EMBL/GenBank/DDBJ databases">
        <authorList>
            <person name="Varghese N."/>
            <person name="Submissions S."/>
        </authorList>
    </citation>
    <scope>NUCLEOTIDE SEQUENCE [LARGE SCALE GENOMIC DNA]</scope>
    <source>
        <strain evidence="17 18">DSM 26001</strain>
    </source>
</reference>
<dbReference type="PROSITE" id="PS50112">
    <property type="entry name" value="PAS"/>
    <property type="match status" value="2"/>
</dbReference>
<dbReference type="InterPro" id="IPR001789">
    <property type="entry name" value="Sig_transdc_resp-reg_receiver"/>
</dbReference>
<dbReference type="Gene3D" id="3.30.450.20">
    <property type="entry name" value="PAS domain"/>
    <property type="match status" value="2"/>
</dbReference>
<dbReference type="InterPro" id="IPR036890">
    <property type="entry name" value="HATPase_C_sf"/>
</dbReference>
<accession>A0ABY1QLY3</accession>
<evidence type="ECO:0000256" key="3">
    <source>
        <dbReference type="ARBA" id="ARBA00022500"/>
    </source>
</evidence>
<keyword evidence="7" id="KW-0378">Hydrolase</keyword>
<dbReference type="Gene3D" id="3.40.50.2300">
    <property type="match status" value="1"/>
</dbReference>
<dbReference type="PROSITE" id="PS50109">
    <property type="entry name" value="HIS_KIN"/>
    <property type="match status" value="1"/>
</dbReference>
<evidence type="ECO:0000256" key="9">
    <source>
        <dbReference type="SAM" id="Coils"/>
    </source>
</evidence>
<dbReference type="PANTHER" id="PTHR24422:SF27">
    <property type="entry name" value="PROTEIN-GLUTAMATE O-METHYLTRANSFERASE"/>
    <property type="match status" value="1"/>
</dbReference>
<evidence type="ECO:0000259" key="11">
    <source>
        <dbReference type="PROSITE" id="PS50109"/>
    </source>
</evidence>
<dbReference type="SUPFAM" id="SSF47757">
    <property type="entry name" value="Chemotaxis receptor methyltransferase CheR, N-terminal domain"/>
    <property type="match status" value="1"/>
</dbReference>
<feature type="region of interest" description="Disordered" evidence="10">
    <location>
        <begin position="508"/>
        <end position="537"/>
    </location>
</feature>
<dbReference type="SMART" id="SM00388">
    <property type="entry name" value="HisKA"/>
    <property type="match status" value="1"/>
</dbReference>
<evidence type="ECO:0000259" key="14">
    <source>
        <dbReference type="PROSITE" id="PS50113"/>
    </source>
</evidence>
<feature type="domain" description="PAC" evidence="14">
    <location>
        <begin position="817"/>
        <end position="867"/>
    </location>
</feature>
<dbReference type="Pfam" id="PF02518">
    <property type="entry name" value="HATPase_c"/>
    <property type="match status" value="1"/>
</dbReference>
<dbReference type="InterPro" id="IPR005467">
    <property type="entry name" value="His_kinase_dom"/>
</dbReference>
<feature type="coiled-coil region" evidence="9">
    <location>
        <begin position="667"/>
        <end position="754"/>
    </location>
</feature>
<dbReference type="Gene3D" id="1.10.155.10">
    <property type="entry name" value="Chemotaxis receptor methyltransferase CheR, N-terminal domain"/>
    <property type="match status" value="1"/>
</dbReference>
<dbReference type="InterPro" id="IPR035965">
    <property type="entry name" value="PAS-like_dom_sf"/>
</dbReference>
<evidence type="ECO:0000256" key="7">
    <source>
        <dbReference type="PROSITE-ProRule" id="PRU00050"/>
    </source>
</evidence>
<dbReference type="InterPro" id="IPR000673">
    <property type="entry name" value="Sig_transdc_resp-reg_Me-estase"/>
</dbReference>
<dbReference type="InterPro" id="IPR022641">
    <property type="entry name" value="CheR_N"/>
</dbReference>
<dbReference type="InterPro" id="IPR029063">
    <property type="entry name" value="SAM-dependent_MTases_sf"/>
</dbReference>
<dbReference type="Gene3D" id="1.10.287.130">
    <property type="match status" value="1"/>
</dbReference>
<dbReference type="CDD" id="cd00130">
    <property type="entry name" value="PAS"/>
    <property type="match status" value="2"/>
</dbReference>
<dbReference type="InterPro" id="IPR022642">
    <property type="entry name" value="CheR_C"/>
</dbReference>
<evidence type="ECO:0000256" key="8">
    <source>
        <dbReference type="PROSITE-ProRule" id="PRU00169"/>
    </source>
</evidence>
<feature type="active site" evidence="7">
    <location>
        <position position="33"/>
    </location>
</feature>
<sequence>MDDNEQKILAFPPAAPGYTPSKLPFFVVGIGASAGGLVAISRFIEAMPADNGMAFVIVVHLSPEHESQLAGILQRKTRMPVLQVTETVPIEPNHVYIIPPKNDLLMNDGHLQLAPAARPKSYHGEIDLFLRALAEVHRERAIGIILSGAGTDGAVGIARIKEKGGIAIAQSLDDAEYDSMPRSAIDTGMIDIVLPAAEMPQRLVALARNAGQIRLPEATPPARRAEAGDGAGSKEEAETALQEIMKLLRQSTGHDFRYYKRATVLRRIERRLQINGLPDVVAYQGFIEQHPEETGALLQDMLISVTNFFRDRAAFEALERDIIPAIFENAAPGEQIRCWSVACATGEEAYSIAMLLADQNALAAKTRPLQVFASDIDERAIGFARHGLYPESIAADIAPARLRQYFTRDGQQYRINDKIRQSVLFSMHNILRDPPFSRLHLVACRNLLIYLERDVQKKVLEVLHYALQPGGYLFLGSAETAEIAGSLFTAVDKKHRIYRATPARVAGYPQVPQPATTTAATPVKTGRNRTERRKTSAEELHRRFVEDFMPPSILIDGNGEIIYVTSQAGRFLHYPHGELSRNILALVRPELRLELSAALFQARQTHDQIASAWTRMQQGDKAVPVRMVVRPGKDSSVPKDTTLVLFEESTDAAEVSVPETPAENTAMAHLERELGQTKEELQSVIEQYEAALEDAKASNEELQAMNEELRSATEEMETSKEELQSINEELNTVNAELKMKVEETSKANDDLENFVAATEIATIFIDRGMRIKRYTKPAAGLFNLIPTDIDRPLLDITNRLDYPRLRQHIEQVFEKLQPVEREVRGTEGQWYIARLLPYRTAEHHIDGVVLTFIDISWRKAVEERLYRSEQQMRLIAACTRDYSITTMDMDGNVTSWNSGAQKLFGYTEQEISGRSASVLYTPEDNAGQVLQNELQTALKDGRLEDDRWHVRKDGTRVFCSGITFPLSDGELRGYVKIARDLTASKRTQDQRDASLVWERQERIRTEQAARARDEFFAVLAHELKQPLNLIQLTAEMMARMPEAAALPAILRGASTIKRTVEGQARIIDDLVDLSRLHTGKLALARARINFSDAVAHVVDMMMPDAGQKNVGLVLEPAPDDLFIDADIVRIEQIAWNLLNNALKFTPAGGSVHVRLRREHDVACLEVADTGKGISPEFLPHVFDMFRQAEADADASRQYGGMGIGLALVRELVTSHGGRIDVRSAGPGQGTTFQVWLPVSAARNAGAPAASAAGSSLAGKRILLVDDGVDMLEPLARLLVMEGAVVATAGSGPDAITLARQAGEPFSLIVSEIGMPGMDGHALLAELRKLPATGVASAIALSGYARPADVDIALAAGFDSHVRKPVDFDQFVALARRLCA</sequence>
<dbReference type="RefSeq" id="WP_283444458.1">
    <property type="nucleotide sequence ID" value="NZ_FXUL01000021.1"/>
</dbReference>
<dbReference type="SUPFAM" id="SSF52172">
    <property type="entry name" value="CheY-like"/>
    <property type="match status" value="1"/>
</dbReference>
<feature type="domain" description="PAS" evidence="13">
    <location>
        <begin position="537"/>
        <end position="606"/>
    </location>
</feature>
<keyword evidence="5" id="KW-0808">Transferase</keyword>
<dbReference type="SMART" id="SM00091">
    <property type="entry name" value="PAS"/>
    <property type="match status" value="3"/>
</dbReference>
<proteinExistence type="predicted"/>
<feature type="domain" description="Histidine kinase" evidence="11">
    <location>
        <begin position="1018"/>
        <end position="1240"/>
    </location>
</feature>
<feature type="domain" description="CheR-type methyltransferase" evidence="16">
    <location>
        <begin position="237"/>
        <end position="480"/>
    </location>
</feature>
<evidence type="ECO:0000313" key="17">
    <source>
        <dbReference type="EMBL" id="SMP74581.1"/>
    </source>
</evidence>
<dbReference type="Gene3D" id="3.40.50.180">
    <property type="entry name" value="Methylesterase CheB, C-terminal domain"/>
    <property type="match status" value="1"/>
</dbReference>
<evidence type="ECO:0000259" key="13">
    <source>
        <dbReference type="PROSITE" id="PS50112"/>
    </source>
</evidence>
<evidence type="ECO:0000256" key="10">
    <source>
        <dbReference type="SAM" id="MobiDB-lite"/>
    </source>
</evidence>